<dbReference type="PANTHER" id="PTHR38601:SF1">
    <property type="entry name" value="HYDROGENASE-4 COMPONENT E"/>
    <property type="match status" value="1"/>
</dbReference>
<evidence type="ECO:0000256" key="1">
    <source>
        <dbReference type="ARBA" id="ARBA00004651"/>
    </source>
</evidence>
<comment type="subcellular location">
    <subcellularLocation>
        <location evidence="1">Cell membrane</location>
        <topology evidence="1">Multi-pass membrane protein</topology>
    </subcellularLocation>
</comment>
<keyword evidence="8" id="KW-1185">Reference proteome</keyword>
<dbReference type="STRING" id="91360.SAMN05660330_02606"/>
<name>A0A1H0SC43_9BACT</name>
<keyword evidence="4 6" id="KW-1133">Transmembrane helix</keyword>
<evidence type="ECO:0000256" key="2">
    <source>
        <dbReference type="ARBA" id="ARBA00022475"/>
    </source>
</evidence>
<feature type="transmembrane region" description="Helical" evidence="6">
    <location>
        <begin position="124"/>
        <end position="144"/>
    </location>
</feature>
<dbReference type="OrthoDB" id="5298295at2"/>
<reference evidence="7 8" key="1">
    <citation type="submission" date="2016-10" db="EMBL/GenBank/DDBJ databases">
        <authorList>
            <person name="de Groot N.N."/>
        </authorList>
    </citation>
    <scope>NUCLEOTIDE SEQUENCE [LARGE SCALE GENOMIC DNA]</scope>
    <source>
        <strain evidence="7 8">DSM 12130</strain>
    </source>
</reference>
<dbReference type="AlphaFoldDB" id="A0A1H0SC43"/>
<protein>
    <submittedName>
        <fullName evidence="7">Hydrogenase-4 component E</fullName>
    </submittedName>
</protein>
<dbReference type="Proteomes" id="UP000199073">
    <property type="component" value="Unassembled WGS sequence"/>
</dbReference>
<dbReference type="GO" id="GO:0005886">
    <property type="term" value="C:plasma membrane"/>
    <property type="evidence" value="ECO:0007669"/>
    <property type="project" value="UniProtKB-SubCell"/>
</dbReference>
<evidence type="ECO:0000256" key="5">
    <source>
        <dbReference type="ARBA" id="ARBA00023136"/>
    </source>
</evidence>
<dbReference type="RefSeq" id="WP_092223513.1">
    <property type="nucleotide sequence ID" value="NZ_FNJI01000018.1"/>
</dbReference>
<keyword evidence="5 6" id="KW-0472">Membrane</keyword>
<dbReference type="PANTHER" id="PTHR38601">
    <property type="entry name" value="HYDROGENASE-4 COMPONENT E"/>
    <property type="match status" value="1"/>
</dbReference>
<feature type="transmembrane region" description="Helical" evidence="6">
    <location>
        <begin position="91"/>
        <end position="112"/>
    </location>
</feature>
<accession>A0A1H0SC43</accession>
<gene>
    <name evidence="7" type="ORF">SAMN05660330_02606</name>
</gene>
<dbReference type="EMBL" id="FNJI01000018">
    <property type="protein sequence ID" value="SDP39079.1"/>
    <property type="molecule type" value="Genomic_DNA"/>
</dbReference>
<keyword evidence="2" id="KW-1003">Cell membrane</keyword>
<sequence>MINFADFILVLILLSVLLSLGSTRLMALVKIMALQGVMVSVTPLFLNSHEIPDGGAALFYLVMIFIKGALIPVLLYWAVKRVSIKREIEPIVGYHASIVTGLAVLLGSVFIVNSLHLSLPEGRSFALITANSTLAAGFFLMMARRKAITQVIGYLMLENGIYLIGTALTKRSHTIYIVEFGVLLDLLVGVMIMGIILNNINTAFDDIDTTLLGQLKD</sequence>
<keyword evidence="3 6" id="KW-0812">Transmembrane</keyword>
<organism evidence="7 8">
    <name type="scientific">Desulforhopalus singaporensis</name>
    <dbReference type="NCBI Taxonomy" id="91360"/>
    <lineage>
        <taxon>Bacteria</taxon>
        <taxon>Pseudomonadati</taxon>
        <taxon>Thermodesulfobacteriota</taxon>
        <taxon>Desulfobulbia</taxon>
        <taxon>Desulfobulbales</taxon>
        <taxon>Desulfocapsaceae</taxon>
        <taxon>Desulforhopalus</taxon>
    </lineage>
</organism>
<feature type="transmembrane region" description="Helical" evidence="6">
    <location>
        <begin position="175"/>
        <end position="197"/>
    </location>
</feature>
<evidence type="ECO:0000256" key="6">
    <source>
        <dbReference type="SAM" id="Phobius"/>
    </source>
</evidence>
<evidence type="ECO:0000256" key="3">
    <source>
        <dbReference type="ARBA" id="ARBA00022692"/>
    </source>
</evidence>
<evidence type="ECO:0000313" key="8">
    <source>
        <dbReference type="Proteomes" id="UP000199073"/>
    </source>
</evidence>
<proteinExistence type="predicted"/>
<evidence type="ECO:0000313" key="7">
    <source>
        <dbReference type="EMBL" id="SDP39079.1"/>
    </source>
</evidence>
<evidence type="ECO:0000256" key="4">
    <source>
        <dbReference type="ARBA" id="ARBA00022989"/>
    </source>
</evidence>
<dbReference type="InterPro" id="IPR038730">
    <property type="entry name" value="HyfE-like"/>
</dbReference>
<feature type="transmembrane region" description="Helical" evidence="6">
    <location>
        <begin position="57"/>
        <end position="79"/>
    </location>
</feature>